<dbReference type="EMBL" id="ABXU01000001">
    <property type="protein sequence ID" value="EEB35009.1"/>
    <property type="molecule type" value="Genomic_DNA"/>
</dbReference>
<proteinExistence type="predicted"/>
<evidence type="ECO:0000313" key="1">
    <source>
        <dbReference type="EMBL" id="EEB35009.1"/>
    </source>
</evidence>
<evidence type="ECO:0000313" key="2">
    <source>
        <dbReference type="Proteomes" id="UP000003676"/>
    </source>
</evidence>
<gene>
    <name evidence="1" type="ORF">DESPIG_00013</name>
</gene>
<dbReference type="HOGENOM" id="CLU_2952928_0_0_7"/>
<dbReference type="AlphaFoldDB" id="B6WPP8"/>
<comment type="caution">
    <text evidence="1">The sequence shown here is derived from an EMBL/GenBank/DDBJ whole genome shotgun (WGS) entry which is preliminary data.</text>
</comment>
<name>B6WPP8_9BACT</name>
<reference evidence="1 2" key="2">
    <citation type="submission" date="2008-10" db="EMBL/GenBank/DDBJ databases">
        <authorList>
            <person name="Fulton L."/>
            <person name="Clifton S."/>
            <person name="Fulton B."/>
            <person name="Xu J."/>
            <person name="Minx P."/>
            <person name="Pepin K.H."/>
            <person name="Johnson M."/>
            <person name="Bhonagiri V."/>
            <person name="Nash W.E."/>
            <person name="Mardis E.R."/>
            <person name="Wilson R.K."/>
        </authorList>
    </citation>
    <scope>NUCLEOTIDE SEQUENCE [LARGE SCALE GENOMIC DNA]</scope>
    <source>
        <strain evidence="1 2">ATCC 29098</strain>
    </source>
</reference>
<accession>B6WPP8</accession>
<dbReference type="Proteomes" id="UP000003676">
    <property type="component" value="Unassembled WGS sequence"/>
</dbReference>
<reference evidence="1 2" key="1">
    <citation type="submission" date="2008-10" db="EMBL/GenBank/DDBJ databases">
        <title>Draft genome sequence of Desulvovibrio piger (ATCC 29098).</title>
        <authorList>
            <person name="Sudarsanam P."/>
            <person name="Ley R."/>
            <person name="Guruge J."/>
            <person name="Turnbaugh P.J."/>
            <person name="Mahowald M."/>
            <person name="Liep D."/>
            <person name="Gordon J."/>
        </authorList>
    </citation>
    <scope>NUCLEOTIDE SEQUENCE [LARGE SCALE GENOMIC DNA]</scope>
    <source>
        <strain evidence="1 2">ATCC 29098</strain>
    </source>
</reference>
<organism evidence="1 2">
    <name type="scientific">Desulfovibrio piger ATCC 29098</name>
    <dbReference type="NCBI Taxonomy" id="411464"/>
    <lineage>
        <taxon>Bacteria</taxon>
        <taxon>Pseudomonadati</taxon>
        <taxon>Thermodesulfobacteriota</taxon>
        <taxon>Desulfovibrionia</taxon>
        <taxon>Desulfovibrionales</taxon>
        <taxon>Desulfovibrionaceae</taxon>
        <taxon>Desulfovibrio</taxon>
    </lineage>
</organism>
<protein>
    <submittedName>
        <fullName evidence="1">Uncharacterized protein</fullName>
    </submittedName>
</protein>
<sequence length="59" mass="6527">MSRAYRHTPPRLPGTDLFLANSCPKLSRAAPRKRGHLAVSPAYVSCWERLLHGSRADGP</sequence>